<reference evidence="2 3" key="1">
    <citation type="submission" date="2018-12" db="EMBL/GenBank/DDBJ databases">
        <title>Venturia inaequalis Genome Resource.</title>
        <authorList>
            <person name="Lichtner F.J."/>
        </authorList>
    </citation>
    <scope>NUCLEOTIDE SEQUENCE [LARGE SCALE GENOMIC DNA]</scope>
    <source>
        <strain evidence="2 3">120213</strain>
    </source>
</reference>
<gene>
    <name evidence="2" type="ORF">EG328_011069</name>
</gene>
<protein>
    <submittedName>
        <fullName evidence="2">Uncharacterized protein</fullName>
    </submittedName>
</protein>
<evidence type="ECO:0000313" key="3">
    <source>
        <dbReference type="Proteomes" id="UP000447873"/>
    </source>
</evidence>
<dbReference type="Proteomes" id="UP000447873">
    <property type="component" value="Unassembled WGS sequence"/>
</dbReference>
<feature type="compositionally biased region" description="Low complexity" evidence="1">
    <location>
        <begin position="63"/>
        <end position="76"/>
    </location>
</feature>
<dbReference type="EMBL" id="WNWS01000782">
    <property type="protein sequence ID" value="KAE9963765.1"/>
    <property type="molecule type" value="Genomic_DNA"/>
</dbReference>
<dbReference type="AlphaFoldDB" id="A0A8H3U658"/>
<evidence type="ECO:0000313" key="2">
    <source>
        <dbReference type="EMBL" id="KAE9963765.1"/>
    </source>
</evidence>
<accession>A0A8H3U658</accession>
<sequence length="287" mass="31651">MPRKSKPKPDQASNASKTRKSHPESSITSPSAKRRRISHHNHSSSHNPESAQAPPEPSEPESLDASKLNTTTRLPRLPLPPPPPSVSSTYVLLPPEADETAIRGKWDIHTTSLGGAGAKIESKVRQVLTVFKPHLPAPINTGVSESSAEDRKKKKIIVALTARAPAGNKCISVAEIVKRDLLVKGVESLWQYTGCWTRLETYVPPKPKETHKSLPNGTATTTTDTDGKIDDTMEDEEEPAFETMQIEERKLVRNAVCLVIYLAMEPVPRLKELYGEQVFHPEAKKKT</sequence>
<organism evidence="2 3">
    <name type="scientific">Venturia inaequalis</name>
    <name type="common">Apple scab fungus</name>
    <dbReference type="NCBI Taxonomy" id="5025"/>
    <lineage>
        <taxon>Eukaryota</taxon>
        <taxon>Fungi</taxon>
        <taxon>Dikarya</taxon>
        <taxon>Ascomycota</taxon>
        <taxon>Pezizomycotina</taxon>
        <taxon>Dothideomycetes</taxon>
        <taxon>Pleosporomycetidae</taxon>
        <taxon>Venturiales</taxon>
        <taxon>Venturiaceae</taxon>
        <taxon>Venturia</taxon>
    </lineage>
</organism>
<name>A0A8H3U658_VENIN</name>
<feature type="region of interest" description="Disordered" evidence="1">
    <location>
        <begin position="1"/>
        <end position="91"/>
    </location>
</feature>
<feature type="region of interest" description="Disordered" evidence="1">
    <location>
        <begin position="205"/>
        <end position="231"/>
    </location>
</feature>
<feature type="compositionally biased region" description="Basic residues" evidence="1">
    <location>
        <begin position="32"/>
        <end position="43"/>
    </location>
</feature>
<evidence type="ECO:0000256" key="1">
    <source>
        <dbReference type="SAM" id="MobiDB-lite"/>
    </source>
</evidence>
<comment type="caution">
    <text evidence="2">The sequence shown here is derived from an EMBL/GenBank/DDBJ whole genome shotgun (WGS) entry which is preliminary data.</text>
</comment>
<proteinExistence type="predicted"/>
<feature type="compositionally biased region" description="Low complexity" evidence="1">
    <location>
        <begin position="44"/>
        <end position="53"/>
    </location>
</feature>